<dbReference type="InParanoid" id="C4JJF4"/>
<organism evidence="2 3">
    <name type="scientific">Uncinocarpus reesii (strain UAMH 1704)</name>
    <dbReference type="NCBI Taxonomy" id="336963"/>
    <lineage>
        <taxon>Eukaryota</taxon>
        <taxon>Fungi</taxon>
        <taxon>Dikarya</taxon>
        <taxon>Ascomycota</taxon>
        <taxon>Pezizomycotina</taxon>
        <taxon>Eurotiomycetes</taxon>
        <taxon>Eurotiomycetidae</taxon>
        <taxon>Onygenales</taxon>
        <taxon>Onygenaceae</taxon>
        <taxon>Uncinocarpus</taxon>
    </lineage>
</organism>
<evidence type="ECO:0000313" key="2">
    <source>
        <dbReference type="EMBL" id="EEP76912.1"/>
    </source>
</evidence>
<dbReference type="OMA" id="IAFRFHK"/>
<dbReference type="OrthoDB" id="5376498at2759"/>
<gene>
    <name evidence="2" type="ORF">UREG_01761</name>
</gene>
<dbReference type="VEuPathDB" id="FungiDB:UREG_01761"/>
<dbReference type="Proteomes" id="UP000002058">
    <property type="component" value="Unassembled WGS sequence"/>
</dbReference>
<accession>C4JJF4</accession>
<protein>
    <submittedName>
        <fullName evidence="2">Uncharacterized protein</fullName>
    </submittedName>
</protein>
<dbReference type="eggNOG" id="ENOG502T0DY">
    <property type="taxonomic scope" value="Eukaryota"/>
</dbReference>
<reference evidence="3" key="1">
    <citation type="journal article" date="2009" name="Genome Res.">
        <title>Comparative genomic analyses of the human fungal pathogens Coccidioides and their relatives.</title>
        <authorList>
            <person name="Sharpton T.J."/>
            <person name="Stajich J.E."/>
            <person name="Rounsley S.D."/>
            <person name="Gardner M.J."/>
            <person name="Wortman J.R."/>
            <person name="Jordar V.S."/>
            <person name="Maiti R."/>
            <person name="Kodira C.D."/>
            <person name="Neafsey D.E."/>
            <person name="Zeng Q."/>
            <person name="Hung C.-Y."/>
            <person name="McMahan C."/>
            <person name="Muszewska A."/>
            <person name="Grynberg M."/>
            <person name="Mandel M.A."/>
            <person name="Kellner E.M."/>
            <person name="Barker B.M."/>
            <person name="Galgiani J.N."/>
            <person name="Orbach M.J."/>
            <person name="Kirkland T.N."/>
            <person name="Cole G.T."/>
            <person name="Henn M.R."/>
            <person name="Birren B.W."/>
            <person name="Taylor J.W."/>
        </authorList>
    </citation>
    <scope>NUCLEOTIDE SEQUENCE [LARGE SCALE GENOMIC DNA]</scope>
    <source>
        <strain evidence="3">UAMH 1704</strain>
    </source>
</reference>
<evidence type="ECO:0000313" key="3">
    <source>
        <dbReference type="Proteomes" id="UP000002058"/>
    </source>
</evidence>
<feature type="region of interest" description="Disordered" evidence="1">
    <location>
        <begin position="79"/>
        <end position="109"/>
    </location>
</feature>
<dbReference type="HOGENOM" id="CLU_108547_0_0_1"/>
<dbReference type="RefSeq" id="XP_002542245.1">
    <property type="nucleotide sequence ID" value="XM_002542199.1"/>
</dbReference>
<dbReference type="GeneID" id="8443814"/>
<sequence>MANPNANPLNWTLRFKNHKLTVVLLVFPLESFTNIKKMLLEALKARGITEINGVQVPEDSSEIELGIPVDRNNLEKGWVPLEISPPSEGAKRDATGTKKTVYGDNPQDADLRDSQALAFRFRTKENNDVTDMDIDGLGWDVLIPAYDDDDKDER</sequence>
<dbReference type="KEGG" id="ure:UREG_01761"/>
<dbReference type="AlphaFoldDB" id="C4JJF4"/>
<dbReference type="EMBL" id="CH476615">
    <property type="protein sequence ID" value="EEP76912.1"/>
    <property type="molecule type" value="Genomic_DNA"/>
</dbReference>
<name>C4JJF4_UNCRE</name>
<keyword evidence="3" id="KW-1185">Reference proteome</keyword>
<proteinExistence type="predicted"/>
<evidence type="ECO:0000256" key="1">
    <source>
        <dbReference type="SAM" id="MobiDB-lite"/>
    </source>
</evidence>